<accession>A0AAW2TM47</accession>
<sequence>MNDRNDTNQVMQFLMGLNSVYDHMRHQILATEPLPHITKVFAMIVQMEKQMQVETKVGDTAAAFQVQSGEIQKQYKKKPYIGKKSLYCNNCQRTGHSKDTCSRIHGVPDRYKELKDKKKKEINKGKAINAAAVQEDAMISFGDAKLSELMRSEIRSLLKEEKEPMDHMGVNFAHHFEEYAVAKAVTVCLFLCIAAARSWPLHQLDINNAFLHGHLDEEVFMLSPDDYVAPAGHVSRLKRSLYGLKQASRQWNHEFTTKLEAFGFRQSAHDHRLFLKDSDQGFLALLVYVDDVLLTGPSEPLIHDVKQYLDHIFTIKDLGYAKYFLGLEIARSMDGTCVTQHKYITEIISAWFVCSQECFSCPLPPGIKLSVNEDAPLKDPAQ</sequence>
<dbReference type="AlphaFoldDB" id="A0AAW2TM47"/>
<protein>
    <submittedName>
        <fullName evidence="2">Retrovirus-related Pol polyprotein from transposon RE1</fullName>
    </submittedName>
</protein>
<dbReference type="InterPro" id="IPR013103">
    <property type="entry name" value="RVT_2"/>
</dbReference>
<dbReference type="SUPFAM" id="SSF56672">
    <property type="entry name" value="DNA/RNA polymerases"/>
    <property type="match status" value="1"/>
</dbReference>
<evidence type="ECO:0000313" key="2">
    <source>
        <dbReference type="EMBL" id="KAL0405593.1"/>
    </source>
</evidence>
<dbReference type="InterPro" id="IPR043502">
    <property type="entry name" value="DNA/RNA_pol_sf"/>
</dbReference>
<dbReference type="PANTHER" id="PTHR34222">
    <property type="entry name" value="GAG_PRE-INTEGRS DOMAIN-CONTAINING PROTEIN"/>
    <property type="match status" value="1"/>
</dbReference>
<name>A0AAW2TM47_9LAMI</name>
<feature type="domain" description="Reverse transcriptase Ty1/copia-type" evidence="1">
    <location>
        <begin position="180"/>
        <end position="353"/>
    </location>
</feature>
<proteinExistence type="predicted"/>
<comment type="caution">
    <text evidence="2">The sequence shown here is derived from an EMBL/GenBank/DDBJ whole genome shotgun (WGS) entry which is preliminary data.</text>
</comment>
<evidence type="ECO:0000259" key="1">
    <source>
        <dbReference type="Pfam" id="PF07727"/>
    </source>
</evidence>
<organism evidence="2">
    <name type="scientific">Sesamum latifolium</name>
    <dbReference type="NCBI Taxonomy" id="2727402"/>
    <lineage>
        <taxon>Eukaryota</taxon>
        <taxon>Viridiplantae</taxon>
        <taxon>Streptophyta</taxon>
        <taxon>Embryophyta</taxon>
        <taxon>Tracheophyta</taxon>
        <taxon>Spermatophyta</taxon>
        <taxon>Magnoliopsida</taxon>
        <taxon>eudicotyledons</taxon>
        <taxon>Gunneridae</taxon>
        <taxon>Pentapetalae</taxon>
        <taxon>asterids</taxon>
        <taxon>lamiids</taxon>
        <taxon>Lamiales</taxon>
        <taxon>Pedaliaceae</taxon>
        <taxon>Sesamum</taxon>
    </lineage>
</organism>
<dbReference type="EMBL" id="JACGWN010000014">
    <property type="protein sequence ID" value="KAL0405593.1"/>
    <property type="molecule type" value="Genomic_DNA"/>
</dbReference>
<reference evidence="2" key="1">
    <citation type="submission" date="2020-06" db="EMBL/GenBank/DDBJ databases">
        <authorList>
            <person name="Li T."/>
            <person name="Hu X."/>
            <person name="Zhang T."/>
            <person name="Song X."/>
            <person name="Zhang H."/>
            <person name="Dai N."/>
            <person name="Sheng W."/>
            <person name="Hou X."/>
            <person name="Wei L."/>
        </authorList>
    </citation>
    <scope>NUCLEOTIDE SEQUENCE</scope>
    <source>
        <strain evidence="2">KEN1</strain>
        <tissue evidence="2">Leaf</tissue>
    </source>
</reference>
<dbReference type="PANTHER" id="PTHR34222:SF99">
    <property type="entry name" value="PROTEIN, PUTATIVE-RELATED"/>
    <property type="match status" value="1"/>
</dbReference>
<reference evidence="2" key="2">
    <citation type="journal article" date="2024" name="Plant">
        <title>Genomic evolution and insights into agronomic trait innovations of Sesamum species.</title>
        <authorList>
            <person name="Miao H."/>
            <person name="Wang L."/>
            <person name="Qu L."/>
            <person name="Liu H."/>
            <person name="Sun Y."/>
            <person name="Le M."/>
            <person name="Wang Q."/>
            <person name="Wei S."/>
            <person name="Zheng Y."/>
            <person name="Lin W."/>
            <person name="Duan Y."/>
            <person name="Cao H."/>
            <person name="Xiong S."/>
            <person name="Wang X."/>
            <person name="Wei L."/>
            <person name="Li C."/>
            <person name="Ma Q."/>
            <person name="Ju M."/>
            <person name="Zhao R."/>
            <person name="Li G."/>
            <person name="Mu C."/>
            <person name="Tian Q."/>
            <person name="Mei H."/>
            <person name="Zhang T."/>
            <person name="Gao T."/>
            <person name="Zhang H."/>
        </authorList>
    </citation>
    <scope>NUCLEOTIDE SEQUENCE</scope>
    <source>
        <strain evidence="2">KEN1</strain>
    </source>
</reference>
<dbReference type="Pfam" id="PF07727">
    <property type="entry name" value="RVT_2"/>
    <property type="match status" value="1"/>
</dbReference>
<gene>
    <name evidence="2" type="ORF">Slati_3873200</name>
</gene>